<evidence type="ECO:0000313" key="2">
    <source>
        <dbReference type="Proteomes" id="UP001157915"/>
    </source>
</evidence>
<reference evidence="1 2" key="1">
    <citation type="submission" date="2017-05" db="EMBL/GenBank/DDBJ databases">
        <authorList>
            <person name="Varghese N."/>
            <person name="Submissions S."/>
        </authorList>
    </citation>
    <scope>NUCLEOTIDE SEQUENCE [LARGE SCALE GENOMIC DNA]</scope>
    <source>
        <strain evidence="1 2">DSM 15360</strain>
    </source>
</reference>
<comment type="caution">
    <text evidence="1">The sequence shown here is derived from an EMBL/GenBank/DDBJ whole genome shotgun (WGS) entry which is preliminary data.</text>
</comment>
<accession>A0ABY1NTY3</accession>
<dbReference type="Proteomes" id="UP001157915">
    <property type="component" value="Unassembled WGS sequence"/>
</dbReference>
<dbReference type="EMBL" id="FXUA01000002">
    <property type="protein sequence ID" value="SMP16952.1"/>
    <property type="molecule type" value="Genomic_DNA"/>
</dbReference>
<keyword evidence="2" id="KW-1185">Reference proteome</keyword>
<evidence type="ECO:0000313" key="1">
    <source>
        <dbReference type="EMBL" id="SMP16952.1"/>
    </source>
</evidence>
<organism evidence="1 2">
    <name type="scientific">Algoriphagus winogradskyi</name>
    <dbReference type="NCBI Taxonomy" id="237017"/>
    <lineage>
        <taxon>Bacteria</taxon>
        <taxon>Pseudomonadati</taxon>
        <taxon>Bacteroidota</taxon>
        <taxon>Cytophagia</taxon>
        <taxon>Cytophagales</taxon>
        <taxon>Cyclobacteriaceae</taxon>
        <taxon>Algoriphagus</taxon>
    </lineage>
</organism>
<name>A0ABY1NTY3_9BACT</name>
<gene>
    <name evidence="1" type="ORF">SAMN06265367_102691</name>
</gene>
<protein>
    <submittedName>
        <fullName evidence="1">Uncharacterized protein</fullName>
    </submittedName>
</protein>
<proteinExistence type="predicted"/>
<sequence>MSNGAKKQKKSGCWIPTLNQVRLYFLIHRFVKEEGEVFFYFHRSTYWSSQFGDRIGDWKLAAKRWMWNLEN</sequence>